<feature type="transmembrane region" description="Helical" evidence="1">
    <location>
        <begin position="314"/>
        <end position="334"/>
    </location>
</feature>
<dbReference type="EMBL" id="JAFHKP010000033">
    <property type="protein sequence ID" value="KAG5469623.1"/>
    <property type="molecule type" value="Genomic_DNA"/>
</dbReference>
<feature type="transmembrane region" description="Helical" evidence="1">
    <location>
        <begin position="232"/>
        <end position="253"/>
    </location>
</feature>
<proteinExistence type="predicted"/>
<dbReference type="PANTHER" id="PTHR11040">
    <property type="entry name" value="ZINC/IRON TRANSPORTER"/>
    <property type="match status" value="1"/>
</dbReference>
<sequence length="339" mass="36069">MLLFSAKLFVAWWITLMSSVGVWLPIFFVRRRRDERAAASLAAGARARRAHMAATSATTKRWLSLANFLSAGMLLTMALVHFFPESFEVDPGARPNAMALCRWMLVGMLIPVVLERSMKGGGAHIDEEYAHAGEGANAVSASKLLIVLMCFHGVTEGLLLGFEHKATDLLSAALPLSGHRFCDGLVIGVSVAKETYSDIEEEPLTGDAGDEACTKSNRFPHRFWRRLFQGPVGVWLLLTPITMTCVALSTSLLSGATPALPSAGLDALPPAAPSMPSVAAKASSVSILAALQAVGSGSFVYIGLTILSREELKGMAASAALLTGVGLTCVLFHITSEFH</sequence>
<name>A0A836GTG2_LEIEN</name>
<keyword evidence="3" id="KW-1185">Reference proteome</keyword>
<feature type="transmembrane region" description="Helical" evidence="1">
    <location>
        <begin position="95"/>
        <end position="114"/>
    </location>
</feature>
<feature type="transmembrane region" description="Helical" evidence="1">
    <location>
        <begin position="6"/>
        <end position="29"/>
    </location>
</feature>
<reference evidence="2 3" key="1">
    <citation type="submission" date="2021-02" db="EMBL/GenBank/DDBJ databases">
        <title>Leishmania (Mundinia) enrietti genome sequencing and assembly.</title>
        <authorList>
            <person name="Almutairi H."/>
            <person name="Gatherer D."/>
        </authorList>
    </citation>
    <scope>NUCLEOTIDE SEQUENCE [LARGE SCALE GENOMIC DNA]</scope>
    <source>
        <strain evidence="2">CUR178</strain>
    </source>
</reference>
<protein>
    <recommendedName>
        <fullName evidence="4">ZIP Zinc transporter</fullName>
    </recommendedName>
</protein>
<evidence type="ECO:0008006" key="4">
    <source>
        <dbReference type="Google" id="ProtNLM"/>
    </source>
</evidence>
<keyword evidence="1" id="KW-0472">Membrane</keyword>
<organism evidence="2 3">
    <name type="scientific">Leishmania enriettii</name>
    <dbReference type="NCBI Taxonomy" id="5663"/>
    <lineage>
        <taxon>Eukaryota</taxon>
        <taxon>Discoba</taxon>
        <taxon>Euglenozoa</taxon>
        <taxon>Kinetoplastea</taxon>
        <taxon>Metakinetoplastina</taxon>
        <taxon>Trypanosomatida</taxon>
        <taxon>Trypanosomatidae</taxon>
        <taxon>Leishmaniinae</taxon>
        <taxon>Leishmania</taxon>
    </lineage>
</organism>
<gene>
    <name evidence="2" type="ORF">CUR178_01760</name>
</gene>
<dbReference type="GeneID" id="94169038"/>
<dbReference type="RefSeq" id="XP_067689631.1">
    <property type="nucleotide sequence ID" value="XM_067833528.1"/>
</dbReference>
<keyword evidence="1" id="KW-0812">Transmembrane</keyword>
<evidence type="ECO:0000256" key="1">
    <source>
        <dbReference type="SAM" id="Phobius"/>
    </source>
</evidence>
<dbReference type="GO" id="GO:0005385">
    <property type="term" value="F:zinc ion transmembrane transporter activity"/>
    <property type="evidence" value="ECO:0007669"/>
    <property type="project" value="TreeGrafter"/>
</dbReference>
<feature type="transmembrane region" description="Helical" evidence="1">
    <location>
        <begin position="285"/>
        <end position="307"/>
    </location>
</feature>
<dbReference type="PANTHER" id="PTHR11040:SF209">
    <property type="entry name" value="ZIP ZINC TRANSPORTER"/>
    <property type="match status" value="1"/>
</dbReference>
<keyword evidence="1" id="KW-1133">Transmembrane helix</keyword>
<comment type="caution">
    <text evidence="2">The sequence shown here is derived from an EMBL/GenBank/DDBJ whole genome shotgun (WGS) entry which is preliminary data.</text>
</comment>
<dbReference type="KEGG" id="lenr:94169038"/>
<accession>A0A836GTG2</accession>
<dbReference type="GO" id="GO:0016020">
    <property type="term" value="C:membrane"/>
    <property type="evidence" value="ECO:0007669"/>
    <property type="project" value="TreeGrafter"/>
</dbReference>
<dbReference type="OrthoDB" id="448280at2759"/>
<feature type="transmembrane region" description="Helical" evidence="1">
    <location>
        <begin position="62"/>
        <end position="83"/>
    </location>
</feature>
<dbReference type="AlphaFoldDB" id="A0A836GTG2"/>
<evidence type="ECO:0000313" key="3">
    <source>
        <dbReference type="Proteomes" id="UP000674179"/>
    </source>
</evidence>
<evidence type="ECO:0000313" key="2">
    <source>
        <dbReference type="EMBL" id="KAG5469623.1"/>
    </source>
</evidence>
<dbReference type="Proteomes" id="UP000674179">
    <property type="component" value="Chromosome 33"/>
</dbReference>